<keyword evidence="15" id="KW-1185">Reference proteome</keyword>
<evidence type="ECO:0000256" key="9">
    <source>
        <dbReference type="ARBA" id="ARBA00023065"/>
    </source>
</evidence>
<dbReference type="PANTHER" id="PTHR40659:SF1">
    <property type="entry name" value="NICKEL_COBALT EFFLUX SYSTEM RCNA"/>
    <property type="match status" value="1"/>
</dbReference>
<feature type="transmembrane region" description="Helical" evidence="13">
    <location>
        <begin position="89"/>
        <end position="107"/>
    </location>
</feature>
<evidence type="ECO:0000256" key="7">
    <source>
        <dbReference type="ARBA" id="ARBA00022692"/>
    </source>
</evidence>
<feature type="transmembrane region" description="Helical" evidence="13">
    <location>
        <begin position="349"/>
        <end position="367"/>
    </location>
</feature>
<keyword evidence="10" id="KW-0921">Nickel transport</keyword>
<reference evidence="14 15" key="1">
    <citation type="submission" date="2018-01" db="EMBL/GenBank/DDBJ databases">
        <title>Genomic Sequence of Chromobacterium MWU13-2610 from wild cranberry bogs within the Cape Cod National Seashore.</title>
        <authorList>
            <person name="O'Hara-Hanley K."/>
            <person name="Soby S."/>
            <person name="Harrison A."/>
        </authorList>
    </citation>
    <scope>NUCLEOTIDE SEQUENCE [LARGE SCALE GENOMIC DNA]</scope>
    <source>
        <strain evidence="14 15">MWU13-2610</strain>
    </source>
</reference>
<evidence type="ECO:0000313" key="15">
    <source>
        <dbReference type="Proteomes" id="UP000236416"/>
    </source>
</evidence>
<evidence type="ECO:0000256" key="4">
    <source>
        <dbReference type="ARBA" id="ARBA00022448"/>
    </source>
</evidence>
<dbReference type="Pfam" id="PF03824">
    <property type="entry name" value="NicO"/>
    <property type="match status" value="2"/>
</dbReference>
<comment type="subcellular location">
    <subcellularLocation>
        <location evidence="2 13">Cell membrane</location>
        <topology evidence="2 13">Multi-pass membrane protein</topology>
    </subcellularLocation>
</comment>
<feature type="transmembrane region" description="Helical" evidence="13">
    <location>
        <begin position="12"/>
        <end position="29"/>
    </location>
</feature>
<dbReference type="InterPro" id="IPR051224">
    <property type="entry name" value="NiCoT_RcnA"/>
</dbReference>
<organism evidence="14 15">
    <name type="scientific">Chromobacterium sinusclupearum</name>
    <dbReference type="NCBI Taxonomy" id="2077146"/>
    <lineage>
        <taxon>Bacteria</taxon>
        <taxon>Pseudomonadati</taxon>
        <taxon>Pseudomonadota</taxon>
        <taxon>Betaproteobacteria</taxon>
        <taxon>Neisseriales</taxon>
        <taxon>Chromobacteriaceae</taxon>
        <taxon>Chromobacterium</taxon>
    </lineage>
</organism>
<dbReference type="RefSeq" id="WP_103320255.1">
    <property type="nucleotide sequence ID" value="NZ_PPTF01000057.1"/>
</dbReference>
<comment type="function">
    <text evidence="1">Efflux system for nickel and cobalt.</text>
</comment>
<dbReference type="PANTHER" id="PTHR40659">
    <property type="entry name" value="NICKEL/COBALT EFFLUX SYSTEM RCNA"/>
    <property type="match status" value="1"/>
</dbReference>
<sequence length="371" mass="40778">MTEFSTLLLHGNAWLFIPSAIALGALHGLEPGHSKTMMAAFIVAIRGTVGQAVLLGLSATLSHTAVVWAIAMAGLHFGRNWNAETTEPYLQLVSGALILGVAAWMIWRTWRNQQAAHSHGHDDHHHHHDEAKFIDTGHGAVRLEIFEDGVPPRFRLYRDGRHGHIWPADQVHLETERADGARQRFRFVQRDGFVESEQDIPEPHAFVARLRLGHNGHSHDYDVEYIEHGHGHAVKDYAGLDVSAPGYQDPHELAHANDIRRRFANREVSTGQIVMFGLTGGLIPCPASITVLLLCLQLKKVALGAALVLCFSIGLALTMVASGVLAAISVKHVSRRWNGFGEFARKAPYFSSGLIALVGLYVGYHGWMALA</sequence>
<dbReference type="GO" id="GO:0006824">
    <property type="term" value="P:cobalt ion transport"/>
    <property type="evidence" value="ECO:0007669"/>
    <property type="project" value="UniProtKB-KW"/>
</dbReference>
<keyword evidence="7 13" id="KW-0812">Transmembrane</keyword>
<dbReference type="GO" id="GO:0010045">
    <property type="term" value="P:response to nickel cation"/>
    <property type="evidence" value="ECO:0007669"/>
    <property type="project" value="TreeGrafter"/>
</dbReference>
<keyword evidence="5" id="KW-1003">Cell membrane</keyword>
<evidence type="ECO:0000256" key="5">
    <source>
        <dbReference type="ARBA" id="ARBA00022475"/>
    </source>
</evidence>
<evidence type="ECO:0000256" key="1">
    <source>
        <dbReference type="ARBA" id="ARBA00002510"/>
    </source>
</evidence>
<gene>
    <name evidence="14" type="ORF">C2134_11745</name>
</gene>
<keyword evidence="6" id="KW-0533">Nickel</keyword>
<dbReference type="EMBL" id="PPTF01000057">
    <property type="protein sequence ID" value="POA98449.1"/>
    <property type="molecule type" value="Genomic_DNA"/>
</dbReference>
<comment type="caution">
    <text evidence="14">The sequence shown here is derived from an EMBL/GenBank/DDBJ whole genome shotgun (WGS) entry which is preliminary data.</text>
</comment>
<evidence type="ECO:0000256" key="13">
    <source>
        <dbReference type="RuleBase" id="RU362101"/>
    </source>
</evidence>
<keyword evidence="9" id="KW-0406">Ion transport</keyword>
<evidence type="ECO:0000256" key="11">
    <source>
        <dbReference type="ARBA" id="ARBA00023136"/>
    </source>
</evidence>
<feature type="transmembrane region" description="Helical" evidence="13">
    <location>
        <begin position="306"/>
        <end position="328"/>
    </location>
</feature>
<keyword evidence="12" id="KW-0170">Cobalt</keyword>
<evidence type="ECO:0000256" key="10">
    <source>
        <dbReference type="ARBA" id="ARBA00023112"/>
    </source>
</evidence>
<evidence type="ECO:0000256" key="12">
    <source>
        <dbReference type="ARBA" id="ARBA00023285"/>
    </source>
</evidence>
<accession>A0A2K4MN66</accession>
<evidence type="ECO:0000256" key="3">
    <source>
        <dbReference type="ARBA" id="ARBA00022426"/>
    </source>
</evidence>
<name>A0A2K4MN66_9NEIS</name>
<dbReference type="InterPro" id="IPR011541">
    <property type="entry name" value="Ni/Co_transpt_high_affinity"/>
</dbReference>
<proteinExistence type="inferred from homology"/>
<dbReference type="GO" id="GO:0032025">
    <property type="term" value="P:response to cobalt ion"/>
    <property type="evidence" value="ECO:0007669"/>
    <property type="project" value="TreeGrafter"/>
</dbReference>
<dbReference type="GO" id="GO:0005886">
    <property type="term" value="C:plasma membrane"/>
    <property type="evidence" value="ECO:0007669"/>
    <property type="project" value="UniProtKB-SubCell"/>
</dbReference>
<keyword evidence="11 13" id="KW-0472">Membrane</keyword>
<dbReference type="Proteomes" id="UP000236416">
    <property type="component" value="Unassembled WGS sequence"/>
</dbReference>
<dbReference type="AlphaFoldDB" id="A0A2K4MN66"/>
<evidence type="ECO:0000256" key="2">
    <source>
        <dbReference type="ARBA" id="ARBA00004651"/>
    </source>
</evidence>
<evidence type="ECO:0000313" key="14">
    <source>
        <dbReference type="EMBL" id="POA98449.1"/>
    </source>
</evidence>
<dbReference type="GO" id="GO:0015099">
    <property type="term" value="F:nickel cation transmembrane transporter activity"/>
    <property type="evidence" value="ECO:0007669"/>
    <property type="project" value="UniProtKB-UniRule"/>
</dbReference>
<keyword evidence="4 13" id="KW-0813">Transport</keyword>
<evidence type="ECO:0000256" key="8">
    <source>
        <dbReference type="ARBA" id="ARBA00022989"/>
    </source>
</evidence>
<feature type="transmembrane region" description="Helical" evidence="13">
    <location>
        <begin position="270"/>
        <end position="294"/>
    </location>
</feature>
<evidence type="ECO:0000256" key="6">
    <source>
        <dbReference type="ARBA" id="ARBA00022596"/>
    </source>
</evidence>
<protein>
    <recommendedName>
        <fullName evidence="13">Nickel/cobalt efflux system</fullName>
    </recommendedName>
</protein>
<keyword evidence="8 13" id="KW-1133">Transmembrane helix</keyword>
<dbReference type="GO" id="GO:0046583">
    <property type="term" value="F:monoatomic cation efflux transmembrane transporter activity"/>
    <property type="evidence" value="ECO:0007669"/>
    <property type="project" value="TreeGrafter"/>
</dbReference>
<keyword evidence="3" id="KW-0171">Cobalt transport</keyword>
<feature type="transmembrane region" description="Helical" evidence="13">
    <location>
        <begin position="49"/>
        <end position="77"/>
    </location>
</feature>
<dbReference type="NCBIfam" id="NF007454">
    <property type="entry name" value="PRK10019.1"/>
    <property type="match status" value="2"/>
</dbReference>
<comment type="similarity">
    <text evidence="13">Belongs to the NiCoT transporter (TC 2.A.52) family.</text>
</comment>